<protein>
    <submittedName>
        <fullName evidence="1">Uncharacterized protein</fullName>
    </submittedName>
</protein>
<keyword evidence="2" id="KW-1185">Reference proteome</keyword>
<sequence>MRPHRTATLRDLTCVPWGLEAVRTPLSTQPYKSVVKPRQFQGHPVTHNSHIKWVDAGDDVEQRLPQSPAKPLLLTCDQIPGCGLMWDVKSGLPHHHDVIMVSDRFEEELPIPLRIAQ</sequence>
<reference evidence="1 2" key="1">
    <citation type="submission" date="2014-04" db="EMBL/GenBank/DDBJ databases">
        <title>Evolutionary Origins and Diversification of the Mycorrhizal Mutualists.</title>
        <authorList>
            <consortium name="DOE Joint Genome Institute"/>
            <consortium name="Mycorrhizal Genomics Consortium"/>
            <person name="Kohler A."/>
            <person name="Kuo A."/>
            <person name="Nagy L.G."/>
            <person name="Floudas D."/>
            <person name="Copeland A."/>
            <person name="Barry K.W."/>
            <person name="Cichocki N."/>
            <person name="Veneault-Fourrey C."/>
            <person name="LaButti K."/>
            <person name="Lindquist E.A."/>
            <person name="Lipzen A."/>
            <person name="Lundell T."/>
            <person name="Morin E."/>
            <person name="Murat C."/>
            <person name="Riley R."/>
            <person name="Ohm R."/>
            <person name="Sun H."/>
            <person name="Tunlid A."/>
            <person name="Henrissat B."/>
            <person name="Grigoriev I.V."/>
            <person name="Hibbett D.S."/>
            <person name="Martin F."/>
        </authorList>
    </citation>
    <scope>NUCLEOTIDE SEQUENCE [LARGE SCALE GENOMIC DNA]</scope>
    <source>
        <strain evidence="1 2">MD-312</strain>
    </source>
</reference>
<name>A0A0C9W6M4_9AGAM</name>
<organism evidence="1 2">
    <name type="scientific">Hydnomerulius pinastri MD-312</name>
    <dbReference type="NCBI Taxonomy" id="994086"/>
    <lineage>
        <taxon>Eukaryota</taxon>
        <taxon>Fungi</taxon>
        <taxon>Dikarya</taxon>
        <taxon>Basidiomycota</taxon>
        <taxon>Agaricomycotina</taxon>
        <taxon>Agaricomycetes</taxon>
        <taxon>Agaricomycetidae</taxon>
        <taxon>Boletales</taxon>
        <taxon>Boletales incertae sedis</taxon>
        <taxon>Leucogyrophana</taxon>
    </lineage>
</organism>
<evidence type="ECO:0000313" key="1">
    <source>
        <dbReference type="EMBL" id="KIJ57857.1"/>
    </source>
</evidence>
<evidence type="ECO:0000313" key="2">
    <source>
        <dbReference type="Proteomes" id="UP000053820"/>
    </source>
</evidence>
<dbReference type="HOGENOM" id="CLU_2085142_0_0_1"/>
<dbReference type="AlphaFoldDB" id="A0A0C9W6M4"/>
<dbReference type="EMBL" id="KN840081">
    <property type="protein sequence ID" value="KIJ57857.1"/>
    <property type="molecule type" value="Genomic_DNA"/>
</dbReference>
<proteinExistence type="predicted"/>
<accession>A0A0C9W6M4</accession>
<dbReference type="Proteomes" id="UP000053820">
    <property type="component" value="Unassembled WGS sequence"/>
</dbReference>
<gene>
    <name evidence="1" type="ORF">HYDPIDRAFT_120260</name>
</gene>